<feature type="transmembrane region" description="Helical" evidence="1">
    <location>
        <begin position="133"/>
        <end position="151"/>
    </location>
</feature>
<proteinExistence type="predicted"/>
<gene>
    <name evidence="2" type="ORF">CJ030_MR4G004746</name>
</gene>
<accession>A0A6A1VVY9</accession>
<evidence type="ECO:0000313" key="3">
    <source>
        <dbReference type="Proteomes" id="UP000516437"/>
    </source>
</evidence>
<evidence type="ECO:0000256" key="1">
    <source>
        <dbReference type="SAM" id="Phobius"/>
    </source>
</evidence>
<dbReference type="AlphaFoldDB" id="A0A6A1VVY9"/>
<keyword evidence="2" id="KW-0687">Ribonucleoprotein</keyword>
<comment type="caution">
    <text evidence="2">The sequence shown here is derived from an EMBL/GenBank/DDBJ whole genome shotgun (WGS) entry which is preliminary data.</text>
</comment>
<keyword evidence="1" id="KW-1133">Transmembrane helix</keyword>
<reference evidence="2 3" key="1">
    <citation type="journal article" date="2019" name="Plant Biotechnol. J.">
        <title>The red bayberry genome and genetic basis of sex determination.</title>
        <authorList>
            <person name="Jia H.M."/>
            <person name="Jia H.J."/>
            <person name="Cai Q.L."/>
            <person name="Wang Y."/>
            <person name="Zhao H.B."/>
            <person name="Yang W.F."/>
            <person name="Wang G.Y."/>
            <person name="Li Y.H."/>
            <person name="Zhan D.L."/>
            <person name="Shen Y.T."/>
            <person name="Niu Q.F."/>
            <person name="Chang L."/>
            <person name="Qiu J."/>
            <person name="Zhao L."/>
            <person name="Xie H.B."/>
            <person name="Fu W.Y."/>
            <person name="Jin J."/>
            <person name="Li X.W."/>
            <person name="Jiao Y."/>
            <person name="Zhou C.C."/>
            <person name="Tu T."/>
            <person name="Chai C.Y."/>
            <person name="Gao J.L."/>
            <person name="Fan L.J."/>
            <person name="van de Weg E."/>
            <person name="Wang J.Y."/>
            <person name="Gao Z.S."/>
        </authorList>
    </citation>
    <scope>NUCLEOTIDE SEQUENCE [LARGE SCALE GENOMIC DNA]</scope>
    <source>
        <tissue evidence="2">Leaves</tissue>
    </source>
</reference>
<sequence>MAYAMKLPKQQGVEEGQEQIHKIRITLSSKNVKNLEKVRGVCVIFQRQQVEIKENHLARCWVAHGGKTESSGLGDVFDSHTRHLTVPHCTFLRHWERLIDLEAKEIELARDTLSIAFSPTNTMDCTLRSGDDVLLAYCSFFLIPFLLFNGWQELPLGEDGVGADGLLSCFC</sequence>
<evidence type="ECO:0000313" key="2">
    <source>
        <dbReference type="EMBL" id="KAB1215708.1"/>
    </source>
</evidence>
<name>A0A6A1VVY9_9ROSI</name>
<keyword evidence="1" id="KW-0812">Transmembrane</keyword>
<organism evidence="2 3">
    <name type="scientific">Morella rubra</name>
    <name type="common">Chinese bayberry</name>
    <dbReference type="NCBI Taxonomy" id="262757"/>
    <lineage>
        <taxon>Eukaryota</taxon>
        <taxon>Viridiplantae</taxon>
        <taxon>Streptophyta</taxon>
        <taxon>Embryophyta</taxon>
        <taxon>Tracheophyta</taxon>
        <taxon>Spermatophyta</taxon>
        <taxon>Magnoliopsida</taxon>
        <taxon>eudicotyledons</taxon>
        <taxon>Gunneridae</taxon>
        <taxon>Pentapetalae</taxon>
        <taxon>rosids</taxon>
        <taxon>fabids</taxon>
        <taxon>Fagales</taxon>
        <taxon>Myricaceae</taxon>
        <taxon>Morella</taxon>
    </lineage>
</organism>
<dbReference type="GO" id="GO:0005840">
    <property type="term" value="C:ribosome"/>
    <property type="evidence" value="ECO:0007669"/>
    <property type="project" value="UniProtKB-KW"/>
</dbReference>
<dbReference type="Proteomes" id="UP000516437">
    <property type="component" value="Chromosome 4"/>
</dbReference>
<protein>
    <submittedName>
        <fullName evidence="2">40S ribosomal protein S20-2</fullName>
    </submittedName>
</protein>
<keyword evidence="3" id="KW-1185">Reference proteome</keyword>
<dbReference type="OrthoDB" id="10248551at2759"/>
<keyword evidence="2" id="KW-0689">Ribosomal protein</keyword>
<dbReference type="EMBL" id="RXIC02000022">
    <property type="protein sequence ID" value="KAB1215708.1"/>
    <property type="molecule type" value="Genomic_DNA"/>
</dbReference>
<keyword evidence="1" id="KW-0472">Membrane</keyword>